<keyword evidence="2" id="KW-1185">Reference proteome</keyword>
<accession>A0A058Z842</accession>
<dbReference type="AlphaFoldDB" id="A0A058Z842"/>
<protein>
    <submittedName>
        <fullName evidence="1">Uncharacterized protein</fullName>
    </submittedName>
</protein>
<dbReference type="Proteomes" id="UP000030693">
    <property type="component" value="Unassembled WGS sequence"/>
</dbReference>
<organism evidence="1">
    <name type="scientific">Fonticula alba</name>
    <name type="common">Slime mold</name>
    <dbReference type="NCBI Taxonomy" id="691883"/>
    <lineage>
        <taxon>Eukaryota</taxon>
        <taxon>Rotosphaerida</taxon>
        <taxon>Fonticulaceae</taxon>
        <taxon>Fonticula</taxon>
    </lineage>
</organism>
<evidence type="ECO:0000313" key="1">
    <source>
        <dbReference type="EMBL" id="KCV69697.1"/>
    </source>
</evidence>
<name>A0A058Z842_FONAL</name>
<gene>
    <name evidence="1" type="ORF">H696_04104</name>
</gene>
<reference evidence="1" key="1">
    <citation type="submission" date="2013-04" db="EMBL/GenBank/DDBJ databases">
        <title>The Genome Sequence of Fonticula alba ATCC 38817.</title>
        <authorList>
            <consortium name="The Broad Institute Genomics Platform"/>
            <person name="Russ C."/>
            <person name="Cuomo C."/>
            <person name="Burger G."/>
            <person name="Gray M.W."/>
            <person name="Holland P.W.H."/>
            <person name="King N."/>
            <person name="Lang F.B.F."/>
            <person name="Roger A.J."/>
            <person name="Ruiz-Trillo I."/>
            <person name="Brown M."/>
            <person name="Walker B."/>
            <person name="Young S."/>
            <person name="Zeng Q."/>
            <person name="Gargeya S."/>
            <person name="Fitzgerald M."/>
            <person name="Haas B."/>
            <person name="Abouelleil A."/>
            <person name="Allen A.W."/>
            <person name="Alvarado L."/>
            <person name="Arachchi H.M."/>
            <person name="Berlin A.M."/>
            <person name="Chapman S.B."/>
            <person name="Gainer-Dewar J."/>
            <person name="Goldberg J."/>
            <person name="Griggs A."/>
            <person name="Gujja S."/>
            <person name="Hansen M."/>
            <person name="Howarth C."/>
            <person name="Imamovic A."/>
            <person name="Ireland A."/>
            <person name="Larimer J."/>
            <person name="McCowan C."/>
            <person name="Murphy C."/>
            <person name="Pearson M."/>
            <person name="Poon T.W."/>
            <person name="Priest M."/>
            <person name="Roberts A."/>
            <person name="Saif S."/>
            <person name="Shea T."/>
            <person name="Sisk P."/>
            <person name="Sykes S."/>
            <person name="Wortman J."/>
            <person name="Nusbaum C."/>
            <person name="Birren B."/>
        </authorList>
    </citation>
    <scope>NUCLEOTIDE SEQUENCE [LARGE SCALE GENOMIC DNA]</scope>
    <source>
        <strain evidence="1">ATCC 38817</strain>
    </source>
</reference>
<dbReference type="EMBL" id="KB932206">
    <property type="protein sequence ID" value="KCV69697.1"/>
    <property type="molecule type" value="Genomic_DNA"/>
</dbReference>
<evidence type="ECO:0000313" key="2">
    <source>
        <dbReference type="Proteomes" id="UP000030693"/>
    </source>
</evidence>
<proteinExistence type="predicted"/>
<sequence>MSALGELERAILGLLSGAGTSGLRVLASPRHAGSAVAPGAGPLACPALAATQGLLLLNAMVRAAGPALGHMATAARSLEFLLGLESCLVRQPLLGRLYDEYLSLPGNGLAPGVASLLEGITDQPLIERLQIHFGLER</sequence>
<dbReference type="RefSeq" id="XP_009496262.1">
    <property type="nucleotide sequence ID" value="XM_009497987.1"/>
</dbReference>
<dbReference type="GeneID" id="20528829"/>